<dbReference type="RefSeq" id="WP_168882742.1">
    <property type="nucleotide sequence ID" value="NZ_JABAIL010000003.1"/>
</dbReference>
<keyword evidence="2" id="KW-1185">Reference proteome</keyword>
<dbReference type="Proteomes" id="UP000585050">
    <property type="component" value="Unassembled WGS sequence"/>
</dbReference>
<dbReference type="EMBL" id="JABAIL010000003">
    <property type="protein sequence ID" value="NLR92037.1"/>
    <property type="molecule type" value="Genomic_DNA"/>
</dbReference>
<gene>
    <name evidence="1" type="ORF">HGP29_12500</name>
</gene>
<sequence>MKRNIKYIVLFLIGLWGISCTTKSNMQPEGDWDLSEPKLIIPSTDEIVELNEVFPNENLDFEWEPSINTADYIITYSVVLVRDTATSYDNPLIEVASHNNGKSVTASISHKEIDLALAQACYPKNEMANTKWGVKATSLSRVAFSSQEINIKRFSENELPQQLFIYGTATEVGEDQENAIPMKGFVDGNGEMTHFETVTSLIKDETYQFVSGIEDPALRYGTENGELKLCGSQITATESGVFIIKADFKTNTVATEKINFFSIVGTPIEGEWGGDVPLTYQGNGLFQDTVNLKASGSFIMRIDGDWGRVYKQRPGTTNLIYEAFADNEGLDKEDLQNPNVGDYIVSVDFLGTAYTYSFEKVESELPPLVAPETLFLLPSDGSEAIEFNKDGNTFTSPSYLALQAELTYTLNSSSDGSGTSYILQGEIGATEDPTGDNVFDSSSLKEGEGEITVARDQAYQLTLDFGTPSLSWQYYNIKLFHWLEWDDRIEVQMTYEHPYTFTLSNVELTGGNDSKFNSPWDVEFGASDAAGSTDDATATTGTATNKAFADESVNINNFKFISTDGTYNISLEISNDYRTANYSVTQ</sequence>
<evidence type="ECO:0000313" key="1">
    <source>
        <dbReference type="EMBL" id="NLR92037.1"/>
    </source>
</evidence>
<evidence type="ECO:0008006" key="3">
    <source>
        <dbReference type="Google" id="ProtNLM"/>
    </source>
</evidence>
<evidence type="ECO:0000313" key="2">
    <source>
        <dbReference type="Proteomes" id="UP000585050"/>
    </source>
</evidence>
<comment type="caution">
    <text evidence="1">The sequence shown here is derived from an EMBL/GenBank/DDBJ whole genome shotgun (WGS) entry which is preliminary data.</text>
</comment>
<organism evidence="1 2">
    <name type="scientific">Flammeovirga agarivorans</name>
    <dbReference type="NCBI Taxonomy" id="2726742"/>
    <lineage>
        <taxon>Bacteria</taxon>
        <taxon>Pseudomonadati</taxon>
        <taxon>Bacteroidota</taxon>
        <taxon>Cytophagia</taxon>
        <taxon>Cytophagales</taxon>
        <taxon>Flammeovirgaceae</taxon>
        <taxon>Flammeovirga</taxon>
    </lineage>
</organism>
<proteinExistence type="predicted"/>
<accession>A0A7X8SKY7</accession>
<reference evidence="1 2" key="1">
    <citation type="submission" date="2020-04" db="EMBL/GenBank/DDBJ databases">
        <title>Flammeovirga sp. SR4, a novel species isolated from seawater.</title>
        <authorList>
            <person name="Wang X."/>
        </authorList>
    </citation>
    <scope>NUCLEOTIDE SEQUENCE [LARGE SCALE GENOMIC DNA]</scope>
    <source>
        <strain evidence="1 2">SR4</strain>
    </source>
</reference>
<name>A0A7X8SKY7_9BACT</name>
<dbReference type="PROSITE" id="PS51257">
    <property type="entry name" value="PROKAR_LIPOPROTEIN"/>
    <property type="match status" value="1"/>
</dbReference>
<protein>
    <recommendedName>
        <fullName evidence="3">SusE outer membrane protein domain-containing protein</fullName>
    </recommendedName>
</protein>
<dbReference type="AlphaFoldDB" id="A0A7X8SKY7"/>